<evidence type="ECO:0000256" key="7">
    <source>
        <dbReference type="ARBA" id="ARBA00023136"/>
    </source>
</evidence>
<feature type="transmembrane region" description="Helical" evidence="9">
    <location>
        <begin position="6"/>
        <end position="25"/>
    </location>
</feature>
<keyword evidence="7 9" id="KW-0472">Membrane</keyword>
<evidence type="ECO:0000256" key="6">
    <source>
        <dbReference type="ARBA" id="ARBA00023010"/>
    </source>
</evidence>
<evidence type="ECO:0000256" key="8">
    <source>
        <dbReference type="SAM" id="MobiDB-lite"/>
    </source>
</evidence>
<evidence type="ECO:0000256" key="5">
    <source>
        <dbReference type="ARBA" id="ARBA00022989"/>
    </source>
</evidence>
<keyword evidence="4" id="KW-0653">Protein transport</keyword>
<comment type="caution">
    <text evidence="10">The sequence shown here is derived from an EMBL/GenBank/DDBJ whole genome shotgun (WGS) entry which is preliminary data.</text>
</comment>
<dbReference type="Proteomes" id="UP001628193">
    <property type="component" value="Unassembled WGS sequence"/>
</dbReference>
<accession>A0ABQ0C6V8</accession>
<dbReference type="InterPro" id="IPR003369">
    <property type="entry name" value="TatA/B/E"/>
</dbReference>
<dbReference type="EMBL" id="BAAFGK010000004">
    <property type="protein sequence ID" value="GAB0056610.1"/>
    <property type="molecule type" value="Genomic_DNA"/>
</dbReference>
<dbReference type="PANTHER" id="PTHR33162:SF1">
    <property type="entry name" value="SEC-INDEPENDENT PROTEIN TRANSLOCASE PROTEIN TATA, CHLOROPLASTIC"/>
    <property type="match status" value="1"/>
</dbReference>
<gene>
    <name evidence="10" type="primary">tatB</name>
    <name evidence="10" type="ORF">SIID45300_00918</name>
</gene>
<dbReference type="Gene3D" id="1.20.5.3310">
    <property type="match status" value="1"/>
</dbReference>
<organism evidence="10 11">
    <name type="scientific">Candidatus Magnetaquiglobus chichijimensis</name>
    <dbReference type="NCBI Taxonomy" id="3141448"/>
    <lineage>
        <taxon>Bacteria</taxon>
        <taxon>Pseudomonadati</taxon>
        <taxon>Pseudomonadota</taxon>
        <taxon>Magnetococcia</taxon>
        <taxon>Magnetococcales</taxon>
        <taxon>Candidatus Magnetaquicoccaceae</taxon>
        <taxon>Candidatus Magnetaquiglobus</taxon>
    </lineage>
</organism>
<dbReference type="PRINTS" id="PR01506">
    <property type="entry name" value="TATBPROTEIN"/>
</dbReference>
<sequence>MFGLSWIEIFIILVVALVVIGPDKLPEVARGLGRLIRQGQKLVNEVRDTIRMEDLESRYRENSHYTPPVTPPHAPRPEDAHRPVELGPALATIDPAPAATTPEVISAAPVGSSPVSKAPADGVTPVPPASTTSGATTIGAGSPATGSGGPQPVALSPGAVETASRHPAALPPEPTQAAPTVTARPANQDQPNHP</sequence>
<keyword evidence="2" id="KW-0813">Transport</keyword>
<protein>
    <submittedName>
        <fullName evidence="10">Sec-independent protein translocase protein TatB</fullName>
    </submittedName>
</protein>
<evidence type="ECO:0000256" key="9">
    <source>
        <dbReference type="SAM" id="Phobius"/>
    </source>
</evidence>
<keyword evidence="6" id="KW-0811">Translocation</keyword>
<dbReference type="RefSeq" id="WP_420904334.1">
    <property type="nucleotide sequence ID" value="NZ_BAAFGK010000004.1"/>
</dbReference>
<feature type="compositionally biased region" description="Low complexity" evidence="8">
    <location>
        <begin position="129"/>
        <end position="145"/>
    </location>
</feature>
<reference evidence="10 11" key="1">
    <citation type="submission" date="2024-09" db="EMBL/GenBank/DDBJ databases">
        <title>Draft genome sequence of Candidatus Magnetaquicoccaceae bacterium FCR-1.</title>
        <authorList>
            <person name="Shimoshige H."/>
            <person name="Shimamura S."/>
            <person name="Taoka A."/>
            <person name="Kobayashi H."/>
            <person name="Maekawa T."/>
        </authorList>
    </citation>
    <scope>NUCLEOTIDE SEQUENCE [LARGE SCALE GENOMIC DNA]</scope>
    <source>
        <strain evidence="10 11">FCR-1</strain>
    </source>
</reference>
<evidence type="ECO:0000313" key="10">
    <source>
        <dbReference type="EMBL" id="GAB0056610.1"/>
    </source>
</evidence>
<dbReference type="Pfam" id="PF02416">
    <property type="entry name" value="TatA_B_E"/>
    <property type="match status" value="1"/>
</dbReference>
<dbReference type="PANTHER" id="PTHR33162">
    <property type="entry name" value="SEC-INDEPENDENT PROTEIN TRANSLOCASE PROTEIN TATA, CHLOROPLASTIC"/>
    <property type="match status" value="1"/>
</dbReference>
<keyword evidence="5 9" id="KW-1133">Transmembrane helix</keyword>
<evidence type="ECO:0000313" key="11">
    <source>
        <dbReference type="Proteomes" id="UP001628193"/>
    </source>
</evidence>
<evidence type="ECO:0000256" key="3">
    <source>
        <dbReference type="ARBA" id="ARBA00022692"/>
    </source>
</evidence>
<feature type="region of interest" description="Disordered" evidence="8">
    <location>
        <begin position="57"/>
        <end position="82"/>
    </location>
</feature>
<evidence type="ECO:0000256" key="2">
    <source>
        <dbReference type="ARBA" id="ARBA00022448"/>
    </source>
</evidence>
<keyword evidence="3 9" id="KW-0812">Transmembrane</keyword>
<name>A0ABQ0C6V8_9PROT</name>
<keyword evidence="11" id="KW-1185">Reference proteome</keyword>
<proteinExistence type="predicted"/>
<evidence type="ECO:0000256" key="4">
    <source>
        <dbReference type="ARBA" id="ARBA00022927"/>
    </source>
</evidence>
<comment type="subcellular location">
    <subcellularLocation>
        <location evidence="1">Membrane</location>
        <topology evidence="1">Single-pass membrane protein</topology>
    </subcellularLocation>
</comment>
<feature type="region of interest" description="Disordered" evidence="8">
    <location>
        <begin position="109"/>
        <end position="194"/>
    </location>
</feature>
<feature type="compositionally biased region" description="Polar residues" evidence="8">
    <location>
        <begin position="185"/>
        <end position="194"/>
    </location>
</feature>
<evidence type="ECO:0000256" key="1">
    <source>
        <dbReference type="ARBA" id="ARBA00004167"/>
    </source>
</evidence>